<name>A0A1I8FGA2_9PLAT</name>
<dbReference type="Proteomes" id="UP000095280">
    <property type="component" value="Unplaced"/>
</dbReference>
<protein>
    <submittedName>
        <fullName evidence="3">Protein kinase domain-containing protein</fullName>
    </submittedName>
</protein>
<feature type="region of interest" description="Disordered" evidence="1">
    <location>
        <begin position="207"/>
        <end position="242"/>
    </location>
</feature>
<feature type="compositionally biased region" description="Low complexity" evidence="1">
    <location>
        <begin position="22"/>
        <end position="31"/>
    </location>
</feature>
<accession>A0A1I8FGA2</accession>
<dbReference type="WBParaSite" id="maker-unitig_31884-snap-gene-0.2-mRNA-1">
    <property type="protein sequence ID" value="maker-unitig_31884-snap-gene-0.2-mRNA-1"/>
    <property type="gene ID" value="maker-unitig_31884-snap-gene-0.2"/>
</dbReference>
<reference evidence="3" key="1">
    <citation type="submission" date="2016-11" db="UniProtKB">
        <authorList>
            <consortium name="WormBaseParasite"/>
        </authorList>
    </citation>
    <scope>IDENTIFICATION</scope>
</reference>
<feature type="compositionally biased region" description="Polar residues" evidence="1">
    <location>
        <begin position="398"/>
        <end position="416"/>
    </location>
</feature>
<evidence type="ECO:0000256" key="1">
    <source>
        <dbReference type="SAM" id="MobiDB-lite"/>
    </source>
</evidence>
<sequence>VYATLHGPTGQSDHVTRELRQPPSDSAAAVPPAAYSAPAVGRCSSWRRRAVYVEPRRVRLCTTRPAATRLRGFFAGSTSAALTTAARLATQRRRWIVKLFCIPLQCLAVCRLGESAHRSGASHRQWKRRRRVVLSIDAGRLASTGLAGAASVAAPVYRPDWLGGCRTLSCLLACSAWLAAVWAVAVALVTAWSSAEVEKAWQMRGQLGPRRQADRQQQRRRRRWQRQWRPAQPSMTPSAWTASRWSSRAFAAQQRQRQRRQQQLIMARFDESQRRASRSGSFIAQPVSFAVRILHLRRSALPVRWVRRVGRCCLLASSRTAALAVEFALTAGCLVSPLFCLIFAASRTLAGASVSGLKRSNAARLCRQAVRHYRQLVAVESRRPISESCFASPARTPANDSLNRPATQSWPTSASKSWLPNRGIRWAVRLAGGCLLAATLTALICGHSVAQSALAIDCATRGRTIDEEPMRPEKLQRRSTV</sequence>
<evidence type="ECO:0000313" key="3">
    <source>
        <dbReference type="WBParaSite" id="maker-unitig_31884-snap-gene-0.2-mRNA-1"/>
    </source>
</evidence>
<feature type="region of interest" description="Disordered" evidence="1">
    <location>
        <begin position="390"/>
        <end position="416"/>
    </location>
</feature>
<keyword evidence="2" id="KW-1185">Reference proteome</keyword>
<evidence type="ECO:0000313" key="2">
    <source>
        <dbReference type="Proteomes" id="UP000095280"/>
    </source>
</evidence>
<feature type="region of interest" description="Disordered" evidence="1">
    <location>
        <begin position="1"/>
        <end position="31"/>
    </location>
</feature>
<feature type="compositionally biased region" description="Low complexity" evidence="1">
    <location>
        <begin position="227"/>
        <end position="242"/>
    </location>
</feature>
<dbReference type="AlphaFoldDB" id="A0A1I8FGA2"/>
<organism evidence="2 3">
    <name type="scientific">Macrostomum lignano</name>
    <dbReference type="NCBI Taxonomy" id="282301"/>
    <lineage>
        <taxon>Eukaryota</taxon>
        <taxon>Metazoa</taxon>
        <taxon>Spiralia</taxon>
        <taxon>Lophotrochozoa</taxon>
        <taxon>Platyhelminthes</taxon>
        <taxon>Rhabditophora</taxon>
        <taxon>Macrostomorpha</taxon>
        <taxon>Macrostomida</taxon>
        <taxon>Macrostomidae</taxon>
        <taxon>Macrostomum</taxon>
    </lineage>
</organism>
<proteinExistence type="predicted"/>